<reference evidence="3 4" key="1">
    <citation type="journal article" date="2013" name="Curr. Biol.">
        <title>The Genome of the Foraminiferan Reticulomyxa filosa.</title>
        <authorList>
            <person name="Glockner G."/>
            <person name="Hulsmann N."/>
            <person name="Schleicher M."/>
            <person name="Noegel A.A."/>
            <person name="Eichinger L."/>
            <person name="Gallinger C."/>
            <person name="Pawlowski J."/>
            <person name="Sierra R."/>
            <person name="Euteneuer U."/>
            <person name="Pillet L."/>
            <person name="Moustafa A."/>
            <person name="Platzer M."/>
            <person name="Groth M."/>
            <person name="Szafranski K."/>
            <person name="Schliwa M."/>
        </authorList>
    </citation>
    <scope>NUCLEOTIDE SEQUENCE [LARGE SCALE GENOMIC DNA]</scope>
</reference>
<comment type="caution">
    <text evidence="3">The sequence shown here is derived from an EMBL/GenBank/DDBJ whole genome shotgun (WGS) entry which is preliminary data.</text>
</comment>
<dbReference type="OMA" id="WMLAYNE"/>
<dbReference type="Proteomes" id="UP000023152">
    <property type="component" value="Unassembled WGS sequence"/>
</dbReference>
<evidence type="ECO:0000313" key="4">
    <source>
        <dbReference type="Proteomes" id="UP000023152"/>
    </source>
</evidence>
<accession>X6NPZ0</accession>
<dbReference type="SUPFAM" id="SSF48452">
    <property type="entry name" value="TPR-like"/>
    <property type="match status" value="1"/>
</dbReference>
<name>X6NPZ0_RETFI</name>
<dbReference type="Gene3D" id="1.25.40.570">
    <property type="match status" value="1"/>
</dbReference>
<dbReference type="OrthoDB" id="194139at2759"/>
<keyword evidence="2" id="KW-1133">Transmembrane helix</keyword>
<sequence length="461" mass="53234">MRIGRVENYIFVFVLTLFYDKPKDDGWGDDAGGDDDWGAGGDDTGGWGDDNEDDWDKTAQTDQVEEDNGGEEVDWTIEVENLYYTAESERKDDPKSALQKFQRCVTLEEEKSKQVDKRFLALKYVVVLQFQLGQVNEMVQNYSKLLGYSDQVSPNDLNGAIRTILNAVQESTNSTASAKMYEITLDFFHKRGDTRFWFEYAMRLCKTYFDSGNLKQCNELLDKLHASCRTPDGEDDRSKGSQLLEIYAIRIQVMSAKNDRVALNELFQRTSKLSTDINEPKAMSVIKELSGGEKKNGILIKHKRYQVHIKMVLCWGKMYASMNNWDEAYNNFFEAFKMYQDIGNVNAKSCLKFCSKQNLHNSQKQIHERYVILASMLCDLERNPFASQEARVLENNSEIIPMRTLLDAFEKDDITLFDKTLEKDKGAVINDTFISSFFSSFVLFFLHYYFLKCIICEERAK</sequence>
<evidence type="ECO:0000313" key="3">
    <source>
        <dbReference type="EMBL" id="ETO27407.1"/>
    </source>
</evidence>
<feature type="compositionally biased region" description="Acidic residues" evidence="1">
    <location>
        <begin position="27"/>
        <end position="37"/>
    </location>
</feature>
<organism evidence="3 4">
    <name type="scientific">Reticulomyxa filosa</name>
    <dbReference type="NCBI Taxonomy" id="46433"/>
    <lineage>
        <taxon>Eukaryota</taxon>
        <taxon>Sar</taxon>
        <taxon>Rhizaria</taxon>
        <taxon>Retaria</taxon>
        <taxon>Foraminifera</taxon>
        <taxon>Monothalamids</taxon>
        <taxon>Reticulomyxidae</taxon>
        <taxon>Reticulomyxa</taxon>
    </lineage>
</organism>
<dbReference type="AlphaFoldDB" id="X6NPZ0"/>
<dbReference type="InterPro" id="IPR011990">
    <property type="entry name" value="TPR-like_helical_dom_sf"/>
</dbReference>
<feature type="region of interest" description="Disordered" evidence="1">
    <location>
        <begin position="25"/>
        <end position="70"/>
    </location>
</feature>
<keyword evidence="2" id="KW-0812">Transmembrane</keyword>
<evidence type="ECO:0008006" key="5">
    <source>
        <dbReference type="Google" id="ProtNLM"/>
    </source>
</evidence>
<keyword evidence="2" id="KW-0472">Membrane</keyword>
<dbReference type="PANTHER" id="PTHR10678">
    <property type="entry name" value="26S PROTEASOME NON-ATPASE REGULATORY SUBUNIT 11/COP9 SIGNALOSOME COMPLEX SUBUNIT 2"/>
    <property type="match status" value="1"/>
</dbReference>
<dbReference type="InterPro" id="IPR050871">
    <property type="entry name" value="26S_Proteasome/COP9_Components"/>
</dbReference>
<evidence type="ECO:0000256" key="2">
    <source>
        <dbReference type="SAM" id="Phobius"/>
    </source>
</evidence>
<keyword evidence="4" id="KW-1185">Reference proteome</keyword>
<protein>
    <recommendedName>
        <fullName evidence="5">COP9 signalosome complex subunit 2</fullName>
    </recommendedName>
</protein>
<evidence type="ECO:0000256" key="1">
    <source>
        <dbReference type="SAM" id="MobiDB-lite"/>
    </source>
</evidence>
<feature type="transmembrane region" description="Helical" evidence="2">
    <location>
        <begin position="433"/>
        <end position="451"/>
    </location>
</feature>
<feature type="compositionally biased region" description="Gly residues" evidence="1">
    <location>
        <begin position="38"/>
        <end position="48"/>
    </location>
</feature>
<gene>
    <name evidence="3" type="ORF">RFI_09725</name>
</gene>
<dbReference type="EMBL" id="ASPP01007276">
    <property type="protein sequence ID" value="ETO27407.1"/>
    <property type="molecule type" value="Genomic_DNA"/>
</dbReference>
<proteinExistence type="predicted"/>